<dbReference type="GO" id="GO:0060170">
    <property type="term" value="C:ciliary membrane"/>
    <property type="evidence" value="ECO:0007669"/>
    <property type="project" value="UniProtKB-SubCell"/>
</dbReference>
<keyword evidence="7" id="KW-0969">Cilium</keyword>
<name>A0A6P7SV55_9MOLL</name>
<proteinExistence type="inferred from homology"/>
<evidence type="ECO:0000256" key="9">
    <source>
        <dbReference type="ARBA" id="ARBA00023180"/>
    </source>
</evidence>
<evidence type="ECO:0000256" key="11">
    <source>
        <dbReference type="ARBA" id="ARBA00024803"/>
    </source>
</evidence>
<accession>A0A6P7SV55</accession>
<dbReference type="AlphaFoldDB" id="A0A6P7SV55"/>
<sequence length="313" mass="36413">MAVFEIFSHAELRRYRSHIFSKATALQVFITLLTYILPLVVIYLNDGIWISDARFRDQPKIVFKKELLFLLYTTGSTQSYVTYSTFENYNKLQQNSLRIPLIKSVEEDINGDGKLDNLQLTLEVPLYDSENVVAIEMLLFFHYELHKHGSITMNSMAYIHHSSVIPGAKINVYGTLETVQRIPLHYKGNNIRFNTSIIDSDSVYASAYDLSNILKKYHERNVTTKLIEPYYAWTIGRGAKMPFIISVNIKYPRQEFIYSPSLLYQLKWGWVQYVSLLFFFLVAAHNLKVFIFSNQLVNTIITRPYRDTGLKLS</sequence>
<keyword evidence="10" id="KW-0966">Cell projection</keyword>
<feature type="transmembrane region" description="Helical" evidence="12">
    <location>
        <begin position="23"/>
        <end position="44"/>
    </location>
</feature>
<dbReference type="Pfam" id="PF10149">
    <property type="entry name" value="TM231"/>
    <property type="match status" value="1"/>
</dbReference>
<dbReference type="GO" id="GO:0035869">
    <property type="term" value="C:ciliary transition zone"/>
    <property type="evidence" value="ECO:0007669"/>
    <property type="project" value="TreeGrafter"/>
</dbReference>
<dbReference type="GO" id="GO:0032880">
    <property type="term" value="P:regulation of protein localization"/>
    <property type="evidence" value="ECO:0007669"/>
    <property type="project" value="TreeGrafter"/>
</dbReference>
<dbReference type="RefSeq" id="XP_029642118.1">
    <property type="nucleotide sequence ID" value="XM_029786258.2"/>
</dbReference>
<keyword evidence="6 12" id="KW-1133">Transmembrane helix</keyword>
<comment type="subcellular location">
    <subcellularLocation>
        <location evidence="1">Cell projection</location>
        <location evidence="1">Cilium membrane</location>
        <topology evidence="1">Multi-pass membrane protein</topology>
    </subcellularLocation>
</comment>
<evidence type="ECO:0000256" key="5">
    <source>
        <dbReference type="ARBA" id="ARBA00022692"/>
    </source>
</evidence>
<keyword evidence="8 12" id="KW-0472">Membrane</keyword>
<dbReference type="GO" id="GO:0060271">
    <property type="term" value="P:cilium assembly"/>
    <property type="evidence" value="ECO:0007669"/>
    <property type="project" value="TreeGrafter"/>
</dbReference>
<evidence type="ECO:0000256" key="4">
    <source>
        <dbReference type="ARBA" id="ARBA00022475"/>
    </source>
</evidence>
<reference evidence="14" key="1">
    <citation type="submission" date="2025-08" db="UniProtKB">
        <authorList>
            <consortium name="RefSeq"/>
        </authorList>
    </citation>
    <scope>IDENTIFICATION</scope>
</reference>
<gene>
    <name evidence="14" type="primary">LOC115216717</name>
</gene>
<keyword evidence="13" id="KW-1185">Reference proteome</keyword>
<evidence type="ECO:0000313" key="13">
    <source>
        <dbReference type="Proteomes" id="UP000515154"/>
    </source>
</evidence>
<comment type="function">
    <text evidence="11">Transmembrane component of the tectonic-like complex, a complex localized at the transition zone of primary cilia and acting as a barrier that prevents diffusion of transmembrane proteins between the cilia and plasma membranes. Required for ciliogenesis and sonic hedgehog/SHH signaling.</text>
</comment>
<protein>
    <recommendedName>
        <fullName evidence="3">Transmembrane protein 231</fullName>
    </recommendedName>
</protein>
<evidence type="ECO:0000256" key="7">
    <source>
        <dbReference type="ARBA" id="ARBA00023069"/>
    </source>
</evidence>
<dbReference type="Proteomes" id="UP000515154">
    <property type="component" value="Linkage group LG1"/>
</dbReference>
<organism evidence="13 14">
    <name type="scientific">Octopus sinensis</name>
    <name type="common">East Asian common octopus</name>
    <dbReference type="NCBI Taxonomy" id="2607531"/>
    <lineage>
        <taxon>Eukaryota</taxon>
        <taxon>Metazoa</taxon>
        <taxon>Spiralia</taxon>
        <taxon>Lophotrochozoa</taxon>
        <taxon>Mollusca</taxon>
        <taxon>Cephalopoda</taxon>
        <taxon>Coleoidea</taxon>
        <taxon>Octopodiformes</taxon>
        <taxon>Octopoda</taxon>
        <taxon>Incirrata</taxon>
        <taxon>Octopodidae</taxon>
        <taxon>Octopus</taxon>
    </lineage>
</organism>
<evidence type="ECO:0000256" key="6">
    <source>
        <dbReference type="ARBA" id="ARBA00022989"/>
    </source>
</evidence>
<evidence type="ECO:0000313" key="14">
    <source>
        <dbReference type="RefSeq" id="XP_029642118.1"/>
    </source>
</evidence>
<evidence type="ECO:0000256" key="2">
    <source>
        <dbReference type="ARBA" id="ARBA00009082"/>
    </source>
</evidence>
<dbReference type="KEGG" id="osn:115216717"/>
<keyword evidence="4" id="KW-1003">Cell membrane</keyword>
<dbReference type="PANTHER" id="PTHR14605">
    <property type="entry name" value="CHST5 PROTEIN"/>
    <property type="match status" value="1"/>
</dbReference>
<dbReference type="PANTHER" id="PTHR14605:SF1">
    <property type="entry name" value="TRANSMEMBRANE PROTEIN 231"/>
    <property type="match status" value="1"/>
</dbReference>
<dbReference type="InterPro" id="IPR019306">
    <property type="entry name" value="TMEM231"/>
</dbReference>
<comment type="similarity">
    <text evidence="2">Belongs to the TMEM231 family.</text>
</comment>
<keyword evidence="9" id="KW-0325">Glycoprotein</keyword>
<feature type="transmembrane region" description="Helical" evidence="12">
    <location>
        <begin position="268"/>
        <end position="287"/>
    </location>
</feature>
<keyword evidence="5 12" id="KW-0812">Transmembrane</keyword>
<evidence type="ECO:0000256" key="1">
    <source>
        <dbReference type="ARBA" id="ARBA00004272"/>
    </source>
</evidence>
<evidence type="ECO:0000256" key="3">
    <source>
        <dbReference type="ARBA" id="ARBA00015087"/>
    </source>
</evidence>
<evidence type="ECO:0000256" key="10">
    <source>
        <dbReference type="ARBA" id="ARBA00023273"/>
    </source>
</evidence>
<evidence type="ECO:0000256" key="12">
    <source>
        <dbReference type="SAM" id="Phobius"/>
    </source>
</evidence>
<evidence type="ECO:0000256" key="8">
    <source>
        <dbReference type="ARBA" id="ARBA00023136"/>
    </source>
</evidence>